<sequence>MGLSYEDIEAGTTAEIGSHTFGHDEIVEFAQRFDPQPFHVDDEAAKTSPYGRLIASGWHTCSVMMGLFVRSTLAGSTSMGSPGVDEIRWLRPVAVGDTITMKVSVLDKRVLASRPDRGIVSMQWEGINQNGETAIIVRSKGIFGLRHPGAAGTAA</sequence>
<proteinExistence type="predicted"/>
<dbReference type="Proteomes" id="UP001325479">
    <property type="component" value="Chromosome"/>
</dbReference>
<evidence type="ECO:0000313" key="2">
    <source>
        <dbReference type="EMBL" id="WQD77175.1"/>
    </source>
</evidence>
<evidence type="ECO:0000313" key="3">
    <source>
        <dbReference type="Proteomes" id="UP001325479"/>
    </source>
</evidence>
<dbReference type="RefSeq" id="WP_114813464.1">
    <property type="nucleotide sequence ID" value="NZ_CP139965.1"/>
</dbReference>
<dbReference type="InterPro" id="IPR002539">
    <property type="entry name" value="MaoC-like_dom"/>
</dbReference>
<dbReference type="SUPFAM" id="SSF54637">
    <property type="entry name" value="Thioesterase/thiol ester dehydrase-isomerase"/>
    <property type="match status" value="1"/>
</dbReference>
<dbReference type="Gene3D" id="3.10.129.10">
    <property type="entry name" value="Hotdog Thioesterase"/>
    <property type="match status" value="1"/>
</dbReference>
<name>A0ABZ0WII2_9BURK</name>
<dbReference type="InterPro" id="IPR029069">
    <property type="entry name" value="HotDog_dom_sf"/>
</dbReference>
<dbReference type="PANTHER" id="PTHR43664:SF1">
    <property type="entry name" value="BETA-METHYLMALYL-COA DEHYDRATASE"/>
    <property type="match status" value="1"/>
</dbReference>
<protein>
    <submittedName>
        <fullName evidence="2">MaoC family dehydratase</fullName>
    </submittedName>
</protein>
<dbReference type="Pfam" id="PF01575">
    <property type="entry name" value="MaoC_dehydratas"/>
    <property type="match status" value="1"/>
</dbReference>
<accession>A0ABZ0WII2</accession>
<dbReference type="EMBL" id="CP139965">
    <property type="protein sequence ID" value="WQD77175.1"/>
    <property type="molecule type" value="Genomic_DNA"/>
</dbReference>
<gene>
    <name evidence="2" type="ORF">U0042_24395</name>
</gene>
<reference evidence="2 3" key="1">
    <citation type="submission" date="2023-12" db="EMBL/GenBank/DDBJ databases">
        <title>Genome sequencing and assembly of bacterial species from a model synthetic community.</title>
        <authorList>
            <person name="Hogle S.L."/>
        </authorList>
    </citation>
    <scope>NUCLEOTIDE SEQUENCE [LARGE SCALE GENOMIC DNA]</scope>
    <source>
        <strain evidence="2 3">HAMBI 2494</strain>
    </source>
</reference>
<evidence type="ECO:0000259" key="1">
    <source>
        <dbReference type="Pfam" id="PF01575"/>
    </source>
</evidence>
<dbReference type="InterPro" id="IPR052342">
    <property type="entry name" value="MCH/BMMD"/>
</dbReference>
<feature type="domain" description="MaoC-like" evidence="1">
    <location>
        <begin position="22"/>
        <end position="112"/>
    </location>
</feature>
<dbReference type="PANTHER" id="PTHR43664">
    <property type="entry name" value="MONOAMINE OXIDASE-RELATED"/>
    <property type="match status" value="1"/>
</dbReference>
<organism evidence="2 3">
    <name type="scientific">Paraburkholderia kururiensis</name>
    <dbReference type="NCBI Taxonomy" id="984307"/>
    <lineage>
        <taxon>Bacteria</taxon>
        <taxon>Pseudomonadati</taxon>
        <taxon>Pseudomonadota</taxon>
        <taxon>Betaproteobacteria</taxon>
        <taxon>Burkholderiales</taxon>
        <taxon>Burkholderiaceae</taxon>
        <taxon>Paraburkholderia</taxon>
    </lineage>
</organism>
<dbReference type="CDD" id="cd03454">
    <property type="entry name" value="YdeM"/>
    <property type="match status" value="1"/>
</dbReference>
<keyword evidence="3" id="KW-1185">Reference proteome</keyword>